<evidence type="ECO:0000313" key="5">
    <source>
        <dbReference type="EMBL" id="SHG88719.1"/>
    </source>
</evidence>
<dbReference type="GO" id="GO:0052689">
    <property type="term" value="F:carboxylic ester hydrolase activity"/>
    <property type="evidence" value="ECO:0007669"/>
    <property type="project" value="TreeGrafter"/>
</dbReference>
<dbReference type="InterPro" id="IPR002018">
    <property type="entry name" value="CarbesteraseB"/>
</dbReference>
<dbReference type="EC" id="3.1.1.-" evidence="3"/>
<keyword evidence="6" id="KW-1185">Reference proteome</keyword>
<protein>
    <recommendedName>
        <fullName evidence="3">Carboxylic ester hydrolase</fullName>
        <ecNumber evidence="3">3.1.1.-</ecNumber>
    </recommendedName>
</protein>
<name>A0A1M5NHN1_9BACT</name>
<accession>A0A1M5NHN1</accession>
<dbReference type="PANTHER" id="PTHR43918">
    <property type="entry name" value="ACETYLCHOLINESTERASE"/>
    <property type="match status" value="1"/>
</dbReference>
<dbReference type="InterPro" id="IPR019819">
    <property type="entry name" value="Carboxylesterase_B_CS"/>
</dbReference>
<evidence type="ECO:0000256" key="3">
    <source>
        <dbReference type="RuleBase" id="RU361235"/>
    </source>
</evidence>
<dbReference type="AlphaFoldDB" id="A0A1M5NHN1"/>
<dbReference type="PANTHER" id="PTHR43918:SF4">
    <property type="entry name" value="CARBOXYLIC ESTER HYDROLASE"/>
    <property type="match status" value="1"/>
</dbReference>
<evidence type="ECO:0000259" key="4">
    <source>
        <dbReference type="Pfam" id="PF00135"/>
    </source>
</evidence>
<gene>
    <name evidence="5" type="ORF">SAMN04488109_2332</name>
</gene>
<dbReference type="PROSITE" id="PS00941">
    <property type="entry name" value="CARBOXYLESTERASE_B_2"/>
    <property type="match status" value="1"/>
</dbReference>
<dbReference type="Pfam" id="PF00135">
    <property type="entry name" value="COesterase"/>
    <property type="match status" value="1"/>
</dbReference>
<dbReference type="EMBL" id="FQWQ01000001">
    <property type="protein sequence ID" value="SHG88719.1"/>
    <property type="molecule type" value="Genomic_DNA"/>
</dbReference>
<organism evidence="5 6">
    <name type="scientific">Chryseolinea serpens</name>
    <dbReference type="NCBI Taxonomy" id="947013"/>
    <lineage>
        <taxon>Bacteria</taxon>
        <taxon>Pseudomonadati</taxon>
        <taxon>Bacteroidota</taxon>
        <taxon>Cytophagia</taxon>
        <taxon>Cytophagales</taxon>
        <taxon>Fulvivirgaceae</taxon>
        <taxon>Chryseolinea</taxon>
    </lineage>
</organism>
<sequence length="548" mass="60038">MKTITQTAFAMVMIMAVSATHGIRAQNNFGFPVQVKIENGTIEGLYDTKTSLQTYFGVPFAKPPVGDLRWKAPQPLDNWTNVKETKAFGPRPVQGIVFGDMNSRSKGISEDCLYLNVWSPAKRNAADLPVLVYFYGGGFVAGDGSEPRYDGAAMAQKGIVVVTVNYRLGLFGFFSHPELSKESPYKASGNFGLLDQAFALKWVNKNIAVFGGDPKKVTIAGESAGSISVSAQMVSPLSKGLIAGAIGESGSGISALAAVTLAEGEKQGLEFATKAGYTSLAQLRKASTRELFEAYQESKRFGFPPVIDGYFYTKNMADVFKAHEQAQVPLLLGWNSSEIPGMAFMQGLPYSEENLIKKVKEAYPNDFEAALKVYPHGNAKEIEWAATNLASDRFISYSTWKWFDLHRKNSSQPVYRYLYSKLRPALVDKGLTPGLAGGTQQGGMKFEPLGAPHACEIEYCMGNLPLVKEYQWTADDYKVSETMLNYFANFIKTGNPNESSLPEWPAAQPNDVTPPVMILDTESKSVKYDDARYLFLDSQAAKVAKQAP</sequence>
<keyword evidence="2 3" id="KW-0378">Hydrolase</keyword>
<evidence type="ECO:0000256" key="2">
    <source>
        <dbReference type="ARBA" id="ARBA00022801"/>
    </source>
</evidence>
<dbReference type="InterPro" id="IPR029058">
    <property type="entry name" value="AB_hydrolase_fold"/>
</dbReference>
<dbReference type="SUPFAM" id="SSF53474">
    <property type="entry name" value="alpha/beta-Hydrolases"/>
    <property type="match status" value="1"/>
</dbReference>
<dbReference type="Gene3D" id="3.40.50.1820">
    <property type="entry name" value="alpha/beta hydrolase"/>
    <property type="match status" value="1"/>
</dbReference>
<dbReference type="STRING" id="947013.SAMN04488109_2332"/>
<dbReference type="InterPro" id="IPR050654">
    <property type="entry name" value="AChE-related_enzymes"/>
</dbReference>
<dbReference type="PROSITE" id="PS00122">
    <property type="entry name" value="CARBOXYLESTERASE_B_1"/>
    <property type="match status" value="1"/>
</dbReference>
<evidence type="ECO:0000313" key="6">
    <source>
        <dbReference type="Proteomes" id="UP000184212"/>
    </source>
</evidence>
<keyword evidence="3" id="KW-0732">Signal</keyword>
<dbReference type="InterPro" id="IPR019826">
    <property type="entry name" value="Carboxylesterase_B_AS"/>
</dbReference>
<feature type="chain" id="PRO_5011830076" description="Carboxylic ester hydrolase" evidence="3">
    <location>
        <begin position="20"/>
        <end position="548"/>
    </location>
</feature>
<reference evidence="5 6" key="1">
    <citation type="submission" date="2016-11" db="EMBL/GenBank/DDBJ databases">
        <authorList>
            <person name="Jaros S."/>
            <person name="Januszkiewicz K."/>
            <person name="Wedrychowicz H."/>
        </authorList>
    </citation>
    <scope>NUCLEOTIDE SEQUENCE [LARGE SCALE GENOMIC DNA]</scope>
    <source>
        <strain evidence="5 6">DSM 24574</strain>
    </source>
</reference>
<feature type="domain" description="Carboxylesterase type B" evidence="4">
    <location>
        <begin position="34"/>
        <end position="526"/>
    </location>
</feature>
<proteinExistence type="inferred from homology"/>
<evidence type="ECO:0000256" key="1">
    <source>
        <dbReference type="ARBA" id="ARBA00005964"/>
    </source>
</evidence>
<comment type="similarity">
    <text evidence="1 3">Belongs to the type-B carboxylesterase/lipase family.</text>
</comment>
<dbReference type="OrthoDB" id="9775851at2"/>
<dbReference type="Proteomes" id="UP000184212">
    <property type="component" value="Unassembled WGS sequence"/>
</dbReference>
<feature type="signal peptide" evidence="3">
    <location>
        <begin position="1"/>
        <end position="19"/>
    </location>
</feature>